<proteinExistence type="predicted"/>
<accession>I7IPV0</accession>
<dbReference type="RefSeq" id="XP_012647849.1">
    <property type="nucleotide sequence ID" value="XM_012792395.1"/>
</dbReference>
<reference evidence="1 2" key="1">
    <citation type="journal article" date="2012" name="Nucleic Acids Res.">
        <title>Sequencing of the smallest Apicomplexan genome from the human pathogen Babesia microti.</title>
        <authorList>
            <person name="Cornillot E."/>
            <person name="Hadj-Kaddour K."/>
            <person name="Dassouli A."/>
            <person name="Noel B."/>
            <person name="Ranwez V."/>
            <person name="Vacherie B."/>
            <person name="Augagneur Y."/>
            <person name="Bres V."/>
            <person name="Duclos A."/>
            <person name="Randazzo S."/>
            <person name="Carcy B."/>
            <person name="Debierre-Grockiego F."/>
            <person name="Delbecq S."/>
            <person name="Moubri-Menage K."/>
            <person name="Shams-Eldin H."/>
            <person name="Usmani-Brown S."/>
            <person name="Bringaud F."/>
            <person name="Wincker P."/>
            <person name="Vivares C.P."/>
            <person name="Schwarz R.T."/>
            <person name="Schetters T.P."/>
            <person name="Krause P.J."/>
            <person name="Gorenflot A."/>
            <person name="Berry V."/>
            <person name="Barbe V."/>
            <person name="Ben Mamoun C."/>
        </authorList>
    </citation>
    <scope>NUCLEOTIDE SEQUENCE [LARGE SCALE GENOMIC DNA]</scope>
    <source>
        <strain evidence="1 2">RI</strain>
    </source>
</reference>
<sequence>MNLFTHTNFAKAATLSTGIAIGYVTRNPDKERAWEVYPCFTQKNYAYISLYDVTKHNVQLFEKRIKCLTRYLQTQRGYGYTRLIKLPEEFGVVKYVGVSTWYSGDLMKKGVENSFSQKMISKLPIENHYNAVSYKVVVDDSEYVHEV</sequence>
<dbReference type="OrthoDB" id="360976at2759"/>
<protein>
    <submittedName>
        <fullName evidence="1">Uncharacterized protein</fullName>
    </submittedName>
</protein>
<dbReference type="GeneID" id="24423864"/>
<keyword evidence="2" id="KW-1185">Reference proteome</keyword>
<gene>
    <name evidence="1" type="ORF">BMR1_02g00370</name>
</gene>
<dbReference type="OMA" id="YEFFPIF"/>
<evidence type="ECO:0000313" key="2">
    <source>
        <dbReference type="Proteomes" id="UP000002899"/>
    </source>
</evidence>
<reference evidence="1 2" key="3">
    <citation type="journal article" date="2016" name="Sci. Rep.">
        <title>Genome-wide diversity and gene expression profiling of Babesia microti isolates identify polymorphic genes that mediate host-pathogen interactions.</title>
        <authorList>
            <person name="Silva J.C."/>
            <person name="Cornillot E."/>
            <person name="McCracken C."/>
            <person name="Usmani-Brown S."/>
            <person name="Dwivedi A."/>
            <person name="Ifeonu O.O."/>
            <person name="Crabtree J."/>
            <person name="Gotia H.T."/>
            <person name="Virji A.Z."/>
            <person name="Reynes C."/>
            <person name="Colinge J."/>
            <person name="Kumar V."/>
            <person name="Lawres L."/>
            <person name="Pazzi J.E."/>
            <person name="Pablo J.V."/>
            <person name="Hung C."/>
            <person name="Brancato J."/>
            <person name="Kumari P."/>
            <person name="Orvis J."/>
            <person name="Tretina K."/>
            <person name="Chibucos M."/>
            <person name="Ott S."/>
            <person name="Sadzewicz L."/>
            <person name="Sengamalay N."/>
            <person name="Shetty A.C."/>
            <person name="Su Q."/>
            <person name="Tallon L."/>
            <person name="Fraser C.M."/>
            <person name="Frutos R."/>
            <person name="Molina D.M."/>
            <person name="Krause P.J."/>
            <person name="Ben Mamoun C."/>
        </authorList>
    </citation>
    <scope>NUCLEOTIDE SEQUENCE [LARGE SCALE GENOMIC DNA]</scope>
    <source>
        <strain evidence="1 2">RI</strain>
    </source>
</reference>
<dbReference type="Proteomes" id="UP000002899">
    <property type="component" value="Chromosome II"/>
</dbReference>
<dbReference type="VEuPathDB" id="PiroplasmaDB:BMR1_02g00370"/>
<dbReference type="KEGG" id="bmic:BMR1_02g00370"/>
<evidence type="ECO:0000313" key="1">
    <source>
        <dbReference type="EMBL" id="CCF73240.1"/>
    </source>
</evidence>
<organism evidence="1 2">
    <name type="scientific">Babesia microti (strain RI)</name>
    <dbReference type="NCBI Taxonomy" id="1133968"/>
    <lineage>
        <taxon>Eukaryota</taxon>
        <taxon>Sar</taxon>
        <taxon>Alveolata</taxon>
        <taxon>Apicomplexa</taxon>
        <taxon>Aconoidasida</taxon>
        <taxon>Piroplasmida</taxon>
        <taxon>Babesiidae</taxon>
        <taxon>Babesia</taxon>
    </lineage>
</organism>
<reference evidence="1 2" key="2">
    <citation type="journal article" date="2013" name="PLoS ONE">
        <title>Whole genome mapping and re-organization of the nuclear and mitochondrial genomes of Babesia microti isolates.</title>
        <authorList>
            <person name="Cornillot E."/>
            <person name="Dassouli A."/>
            <person name="Garg A."/>
            <person name="Pachikara N."/>
            <person name="Randazzo S."/>
            <person name="Depoix D."/>
            <person name="Carcy B."/>
            <person name="Delbecq S."/>
            <person name="Frutos R."/>
            <person name="Silva J.C."/>
            <person name="Sutton R."/>
            <person name="Krause P.J."/>
            <person name="Mamoun C.B."/>
        </authorList>
    </citation>
    <scope>NUCLEOTIDE SEQUENCE [LARGE SCALE GENOMIC DNA]</scope>
    <source>
        <strain evidence="1 2">RI</strain>
    </source>
</reference>
<dbReference type="EMBL" id="FO082872">
    <property type="protein sequence ID" value="CCF73240.1"/>
    <property type="molecule type" value="Genomic_DNA"/>
</dbReference>
<dbReference type="AlphaFoldDB" id="I7IPV0"/>
<name>I7IPV0_BABMR</name>